<dbReference type="Proteomes" id="UP000711488">
    <property type="component" value="Unassembled WGS sequence"/>
</dbReference>
<dbReference type="InterPro" id="IPR018108">
    <property type="entry name" value="MCP_transmembrane"/>
</dbReference>
<dbReference type="Pfam" id="PF00153">
    <property type="entry name" value="Mito_carr"/>
    <property type="match status" value="2"/>
</dbReference>
<dbReference type="AlphaFoldDB" id="A0A6A0H696"/>
<dbReference type="Gene3D" id="1.50.40.10">
    <property type="entry name" value="Mitochondrial carrier domain"/>
    <property type="match status" value="2"/>
</dbReference>
<dbReference type="GO" id="GO:0016020">
    <property type="term" value="C:membrane"/>
    <property type="evidence" value="ECO:0007669"/>
    <property type="project" value="UniProtKB-SubCell"/>
</dbReference>
<evidence type="ECO:0000256" key="2">
    <source>
        <dbReference type="ARBA" id="ARBA00006375"/>
    </source>
</evidence>
<organism evidence="8">
    <name type="scientific">Hyalella azteca</name>
    <name type="common">Amphipod</name>
    <dbReference type="NCBI Taxonomy" id="294128"/>
    <lineage>
        <taxon>Eukaryota</taxon>
        <taxon>Metazoa</taxon>
        <taxon>Ecdysozoa</taxon>
        <taxon>Arthropoda</taxon>
        <taxon>Crustacea</taxon>
        <taxon>Multicrustacea</taxon>
        <taxon>Malacostraca</taxon>
        <taxon>Eumalacostraca</taxon>
        <taxon>Peracarida</taxon>
        <taxon>Amphipoda</taxon>
        <taxon>Senticaudata</taxon>
        <taxon>Talitrida</taxon>
        <taxon>Talitroidea</taxon>
        <taxon>Hyalellidae</taxon>
        <taxon>Hyalella</taxon>
    </lineage>
</organism>
<keyword evidence="6" id="KW-0813">Transport</keyword>
<dbReference type="InterPro" id="IPR042164">
    <property type="entry name" value="SLC25A44"/>
</dbReference>
<feature type="compositionally biased region" description="Basic and acidic residues" evidence="7">
    <location>
        <begin position="1"/>
        <end position="12"/>
    </location>
</feature>
<dbReference type="EMBL" id="JQDR03005706">
    <property type="protein sequence ID" value="KAA0201283.1"/>
    <property type="molecule type" value="Genomic_DNA"/>
</dbReference>
<dbReference type="SUPFAM" id="SSF103506">
    <property type="entry name" value="Mitochondrial carrier"/>
    <property type="match status" value="1"/>
</dbReference>
<dbReference type="PANTHER" id="PTHR46314">
    <property type="entry name" value="SOLUTE CARRIER FAMILY 25 MEMBER 44"/>
    <property type="match status" value="1"/>
</dbReference>
<name>A0A6A0H696_HYAAZ</name>
<evidence type="ECO:0000256" key="7">
    <source>
        <dbReference type="SAM" id="MobiDB-lite"/>
    </source>
</evidence>
<dbReference type="GO" id="GO:0015658">
    <property type="term" value="F:branched-chain amino acid transmembrane transporter activity"/>
    <property type="evidence" value="ECO:0007669"/>
    <property type="project" value="InterPro"/>
</dbReference>
<keyword evidence="4 5" id="KW-0472">Membrane</keyword>
<evidence type="ECO:0000256" key="6">
    <source>
        <dbReference type="RuleBase" id="RU000488"/>
    </source>
</evidence>
<dbReference type="GO" id="GO:0005739">
    <property type="term" value="C:mitochondrion"/>
    <property type="evidence" value="ECO:0007669"/>
    <property type="project" value="InterPro"/>
</dbReference>
<sequence length="292" mass="32542">MDSSECHNRLDVSSKSSQSSNGSSAVPKVVTIEWHMLDKEKFFPLSLTSSFCIRSLLYPLTVVKTKIQVQRHNSIYKGTFDALWKISMTEGIHGLYKGFWVSTFQLFSGLAYITSYESVREMLLRQGVTDSRLRALCGGAAASVVSQSIIVPFDIVSQHMMVIGQKHGRSVLNPLKIEYQRANSRVLPQLLPTATPALVTQCLSASLGGATTVILTNPLDLLRARLQVHASDNVTLTSTLRHLWKEERWLVFSKGLSARGIQSVVHSSIIIAGYETVKRLSIHGDYQHLVRW</sequence>
<dbReference type="OrthoDB" id="250329at2759"/>
<accession>A0A6A0H696</accession>
<comment type="caution">
    <text evidence="8">The sequence shown here is derived from an EMBL/GenBank/DDBJ whole genome shotgun (WGS) entry which is preliminary data.</text>
</comment>
<reference evidence="8" key="2">
    <citation type="journal article" date="2018" name="Environ. Sci. Technol.">
        <title>The Toxicogenome of Hyalella azteca: A Model for Sediment Ecotoxicology and Evolutionary Toxicology.</title>
        <authorList>
            <person name="Poynton H.C."/>
            <person name="Hasenbein S."/>
            <person name="Benoit J.B."/>
            <person name="Sepulveda M.S."/>
            <person name="Poelchau M.F."/>
            <person name="Hughes D.S.T."/>
            <person name="Murali S.C."/>
            <person name="Chen S."/>
            <person name="Glastad K.M."/>
            <person name="Goodisman M.A.D."/>
            <person name="Werren J.H."/>
            <person name="Vineis J.H."/>
            <person name="Bowen J.L."/>
            <person name="Friedrich M."/>
            <person name="Jones J."/>
            <person name="Robertson H.M."/>
            <person name="Feyereisen R."/>
            <person name="Mechler-Hickson A."/>
            <person name="Mathers N."/>
            <person name="Lee C.E."/>
            <person name="Colbourne J.K."/>
            <person name="Biales A."/>
            <person name="Johnston J.S."/>
            <person name="Wellborn G.A."/>
            <person name="Rosendale A.J."/>
            <person name="Cridge A.G."/>
            <person name="Munoz-Torres M.C."/>
            <person name="Bain P.A."/>
            <person name="Manny A.R."/>
            <person name="Major K.M."/>
            <person name="Lambert F.N."/>
            <person name="Vulpe C.D."/>
            <person name="Tuck P."/>
            <person name="Blalock B.J."/>
            <person name="Lin Y.Y."/>
            <person name="Smith M.E."/>
            <person name="Ochoa-Acuna H."/>
            <person name="Chen M.M."/>
            <person name="Childers C.P."/>
            <person name="Qu J."/>
            <person name="Dugan S."/>
            <person name="Lee S.L."/>
            <person name="Chao H."/>
            <person name="Dinh H."/>
            <person name="Han Y."/>
            <person name="Doddapaneni H."/>
            <person name="Worley K.C."/>
            <person name="Muzny D.M."/>
            <person name="Gibbs R.A."/>
            <person name="Richards S."/>
        </authorList>
    </citation>
    <scope>NUCLEOTIDE SEQUENCE</scope>
    <source>
        <strain evidence="8">HAZT.00-mixed</strain>
        <tissue evidence="8">Whole organism</tissue>
    </source>
</reference>
<feature type="region of interest" description="Disordered" evidence="7">
    <location>
        <begin position="1"/>
        <end position="23"/>
    </location>
</feature>
<dbReference type="InterPro" id="IPR023395">
    <property type="entry name" value="MCP_dom_sf"/>
</dbReference>
<evidence type="ECO:0000313" key="8">
    <source>
        <dbReference type="EMBL" id="KAA0201283.1"/>
    </source>
</evidence>
<evidence type="ECO:0008006" key="9">
    <source>
        <dbReference type="Google" id="ProtNLM"/>
    </source>
</evidence>
<comment type="similarity">
    <text evidence="2 6">Belongs to the mitochondrial carrier (TC 2.A.29) family.</text>
</comment>
<reference evidence="8" key="3">
    <citation type="submission" date="2019-06" db="EMBL/GenBank/DDBJ databases">
        <authorList>
            <person name="Poynton C."/>
            <person name="Hasenbein S."/>
            <person name="Benoit J.B."/>
            <person name="Sepulveda M.S."/>
            <person name="Poelchau M.F."/>
            <person name="Murali S.C."/>
            <person name="Chen S."/>
            <person name="Glastad K.M."/>
            <person name="Werren J.H."/>
            <person name="Vineis J.H."/>
            <person name="Bowen J.L."/>
            <person name="Friedrich M."/>
            <person name="Jones J."/>
            <person name="Robertson H.M."/>
            <person name="Feyereisen R."/>
            <person name="Mechler-Hickson A."/>
            <person name="Mathers N."/>
            <person name="Lee C.E."/>
            <person name="Colbourne J.K."/>
            <person name="Biales A."/>
            <person name="Johnston J.S."/>
            <person name="Wellborn G.A."/>
            <person name="Rosendale A.J."/>
            <person name="Cridge A.G."/>
            <person name="Munoz-Torres M.C."/>
            <person name="Bain P.A."/>
            <person name="Manny A.R."/>
            <person name="Major K.M."/>
            <person name="Lambert F.N."/>
            <person name="Vulpe C.D."/>
            <person name="Tuck P."/>
            <person name="Blalock B.J."/>
            <person name="Lin Y.-Y."/>
            <person name="Smith M.E."/>
            <person name="Ochoa-Acuna H."/>
            <person name="Chen M.-J.M."/>
            <person name="Childers C.P."/>
            <person name="Qu J."/>
            <person name="Dugan S."/>
            <person name="Lee S.L."/>
            <person name="Chao H."/>
            <person name="Dinh H."/>
            <person name="Han Y."/>
            <person name="Doddapaneni H."/>
            <person name="Worley K.C."/>
            <person name="Muzny D.M."/>
            <person name="Gibbs R.A."/>
            <person name="Richards S."/>
        </authorList>
    </citation>
    <scope>NUCLEOTIDE SEQUENCE</scope>
    <source>
        <strain evidence="8">HAZT.00-mixed</strain>
        <tissue evidence="8">Whole organism</tissue>
    </source>
</reference>
<reference evidence="8" key="1">
    <citation type="submission" date="2014-08" db="EMBL/GenBank/DDBJ databases">
        <authorList>
            <person name="Murali S."/>
            <person name="Richards S."/>
            <person name="Bandaranaike D."/>
            <person name="Bellair M."/>
            <person name="Blankenburg K."/>
            <person name="Chao H."/>
            <person name="Dinh H."/>
            <person name="Doddapaneni H."/>
            <person name="Dugan-Rocha S."/>
            <person name="Elkadiri S."/>
            <person name="Gnanaolivu R."/>
            <person name="Hughes D."/>
            <person name="Lee S."/>
            <person name="Li M."/>
            <person name="Ming W."/>
            <person name="Munidasa M."/>
            <person name="Muniz J."/>
            <person name="Nguyen L."/>
            <person name="Osuji N."/>
            <person name="Pu L.-L."/>
            <person name="Puazo M."/>
            <person name="Skinner E."/>
            <person name="Qu C."/>
            <person name="Quiroz J."/>
            <person name="Raj R."/>
            <person name="Weissenberger G."/>
            <person name="Xin Y."/>
            <person name="Zou X."/>
            <person name="Han Y."/>
            <person name="Worley K."/>
            <person name="Muzny D."/>
            <person name="Gibbs R."/>
        </authorList>
    </citation>
    <scope>NUCLEOTIDE SEQUENCE</scope>
    <source>
        <strain evidence="8">HAZT.00-mixed</strain>
        <tissue evidence="8">Whole organism</tissue>
    </source>
</reference>
<keyword evidence="3 5" id="KW-0812">Transmembrane</keyword>
<comment type="subcellular location">
    <subcellularLocation>
        <location evidence="1">Membrane</location>
        <topology evidence="1">Multi-pass membrane protein</topology>
    </subcellularLocation>
</comment>
<evidence type="ECO:0000256" key="4">
    <source>
        <dbReference type="ARBA" id="ARBA00023136"/>
    </source>
</evidence>
<gene>
    <name evidence="8" type="ORF">HAZT_HAZT006835</name>
</gene>
<evidence type="ECO:0000256" key="1">
    <source>
        <dbReference type="ARBA" id="ARBA00004141"/>
    </source>
</evidence>
<feature type="compositionally biased region" description="Low complexity" evidence="7">
    <location>
        <begin position="13"/>
        <end position="23"/>
    </location>
</feature>
<evidence type="ECO:0000256" key="5">
    <source>
        <dbReference type="PROSITE-ProRule" id="PRU00282"/>
    </source>
</evidence>
<dbReference type="GO" id="GO:0009083">
    <property type="term" value="P:branched-chain amino acid catabolic process"/>
    <property type="evidence" value="ECO:0007669"/>
    <property type="project" value="InterPro"/>
</dbReference>
<dbReference type="PANTHER" id="PTHR46314:SF2">
    <property type="entry name" value="SOLUTE CARRIER FAMILY 25 MEMBER 44"/>
    <property type="match status" value="1"/>
</dbReference>
<dbReference type="PROSITE" id="PS50920">
    <property type="entry name" value="SOLCAR"/>
    <property type="match status" value="2"/>
</dbReference>
<protein>
    <recommendedName>
        <fullName evidence="9">Solute carrier family 25 member 44</fullName>
    </recommendedName>
</protein>
<feature type="repeat" description="Solcar" evidence="5">
    <location>
        <begin position="41"/>
        <end position="122"/>
    </location>
</feature>
<evidence type="ECO:0000256" key="3">
    <source>
        <dbReference type="ARBA" id="ARBA00022692"/>
    </source>
</evidence>
<proteinExistence type="inferred from homology"/>
<feature type="repeat" description="Solcar" evidence="5">
    <location>
        <begin position="196"/>
        <end position="280"/>
    </location>
</feature>